<evidence type="ECO:0000313" key="1">
    <source>
        <dbReference type="EMBL" id="KKK75859.1"/>
    </source>
</evidence>
<protein>
    <submittedName>
        <fullName evidence="1">Uncharacterized protein</fullName>
    </submittedName>
</protein>
<proteinExistence type="predicted"/>
<sequence length="159" mass="17730">MGALGLCPADREAFHQAVVLYEPVRYQQILNRLYAIRQIALAPVGSAQTDRYRNLARELRRALYQQFIAGGAQPSALALGLYPSPARLVEKQIISGRRIWKLDRNHIVLWVLAAGHSVTLSYVILKPTLPVRSNRTPARKTHAGLISPMTANFSQKPAH</sequence>
<comment type="caution">
    <text evidence="1">The sequence shown here is derived from an EMBL/GenBank/DDBJ whole genome shotgun (WGS) entry which is preliminary data.</text>
</comment>
<accession>A0A0F9ABM6</accession>
<name>A0A0F9ABM6_9ZZZZ</name>
<reference evidence="1" key="1">
    <citation type="journal article" date="2015" name="Nature">
        <title>Complex archaea that bridge the gap between prokaryotes and eukaryotes.</title>
        <authorList>
            <person name="Spang A."/>
            <person name="Saw J.H."/>
            <person name="Jorgensen S.L."/>
            <person name="Zaremba-Niedzwiedzka K."/>
            <person name="Martijn J."/>
            <person name="Lind A.E."/>
            <person name="van Eijk R."/>
            <person name="Schleper C."/>
            <person name="Guy L."/>
            <person name="Ettema T.J."/>
        </authorList>
    </citation>
    <scope>NUCLEOTIDE SEQUENCE</scope>
</reference>
<dbReference type="AlphaFoldDB" id="A0A0F9ABM6"/>
<organism evidence="1">
    <name type="scientific">marine sediment metagenome</name>
    <dbReference type="NCBI Taxonomy" id="412755"/>
    <lineage>
        <taxon>unclassified sequences</taxon>
        <taxon>metagenomes</taxon>
        <taxon>ecological metagenomes</taxon>
    </lineage>
</organism>
<gene>
    <name evidence="1" type="ORF">LCGC14_2869490</name>
</gene>
<dbReference type="EMBL" id="LAZR01055667">
    <property type="protein sequence ID" value="KKK75859.1"/>
    <property type="molecule type" value="Genomic_DNA"/>
</dbReference>